<evidence type="ECO:0000313" key="1">
    <source>
        <dbReference type="EMBL" id="SDH82471.1"/>
    </source>
</evidence>
<proteinExistence type="predicted"/>
<gene>
    <name evidence="1" type="ORF">SAMN05216466_113219</name>
</gene>
<reference evidence="1 2" key="1">
    <citation type="submission" date="2016-10" db="EMBL/GenBank/DDBJ databases">
        <authorList>
            <person name="de Groot N.N."/>
        </authorList>
    </citation>
    <scope>NUCLEOTIDE SEQUENCE [LARGE SCALE GENOMIC DNA]</scope>
    <source>
        <strain evidence="1 2">LMG 2247</strain>
    </source>
</reference>
<dbReference type="OrthoDB" id="9970819at2"/>
<sequence length="177" mass="19829">MRQEIADLLGRDVNEISAELDEIDACVRLYDFNKGEIDAIPKRSVRAAELRRFKRALATVLLREDTVERLLSGVAEYAVLLDAAQKVASLVDETIAQGDESRRRGPDPDDRGWLITKLAEIFEVVAQEKATVTTDPVTNEISGHFFEFARLAIPRALFADVTLGDQIKRHLRAVRPS</sequence>
<dbReference type="Proteomes" id="UP000199706">
    <property type="component" value="Unassembled WGS sequence"/>
</dbReference>
<dbReference type="RefSeq" id="WP_090688452.1">
    <property type="nucleotide sequence ID" value="NZ_CADERL010000013.1"/>
</dbReference>
<dbReference type="EMBL" id="FNCJ01000013">
    <property type="protein sequence ID" value="SDH82471.1"/>
    <property type="molecule type" value="Genomic_DNA"/>
</dbReference>
<accession>A0A1G8FK31</accession>
<dbReference type="AlphaFoldDB" id="A0A1G8FK31"/>
<name>A0A1G8FK31_9BURK</name>
<protein>
    <submittedName>
        <fullName evidence="1">Uncharacterized protein</fullName>
    </submittedName>
</protein>
<organism evidence="1 2">
    <name type="scientific">Paraburkholderia phenazinium</name>
    <dbReference type="NCBI Taxonomy" id="60549"/>
    <lineage>
        <taxon>Bacteria</taxon>
        <taxon>Pseudomonadati</taxon>
        <taxon>Pseudomonadota</taxon>
        <taxon>Betaproteobacteria</taxon>
        <taxon>Burkholderiales</taxon>
        <taxon>Burkholderiaceae</taxon>
        <taxon>Paraburkholderia</taxon>
    </lineage>
</organism>
<evidence type="ECO:0000313" key="2">
    <source>
        <dbReference type="Proteomes" id="UP000199706"/>
    </source>
</evidence>